<evidence type="ECO:0008006" key="3">
    <source>
        <dbReference type="Google" id="ProtNLM"/>
    </source>
</evidence>
<dbReference type="EMBL" id="NMUH01007819">
    <property type="protein sequence ID" value="MQM17878.1"/>
    <property type="molecule type" value="Genomic_DNA"/>
</dbReference>
<keyword evidence="2" id="KW-1185">Reference proteome</keyword>
<dbReference type="InterPro" id="IPR036396">
    <property type="entry name" value="Cyt_P450_sf"/>
</dbReference>
<dbReference type="PANTHER" id="PTHR24301">
    <property type="entry name" value="THROMBOXANE-A SYNTHASE"/>
    <property type="match status" value="1"/>
</dbReference>
<proteinExistence type="predicted"/>
<name>A0A843XEH0_COLES</name>
<dbReference type="GO" id="GO:0005506">
    <property type="term" value="F:iron ion binding"/>
    <property type="evidence" value="ECO:0007669"/>
    <property type="project" value="InterPro"/>
</dbReference>
<feature type="non-terminal residue" evidence="1">
    <location>
        <position position="1"/>
    </location>
</feature>
<dbReference type="Gene3D" id="1.10.630.10">
    <property type="entry name" value="Cytochrome P450"/>
    <property type="match status" value="1"/>
</dbReference>
<gene>
    <name evidence="1" type="ORF">Taro_050857</name>
</gene>
<dbReference type="GO" id="GO:0016705">
    <property type="term" value="F:oxidoreductase activity, acting on paired donors, with incorporation or reduction of molecular oxygen"/>
    <property type="evidence" value="ECO:0007669"/>
    <property type="project" value="InterPro"/>
</dbReference>
<organism evidence="1 2">
    <name type="scientific">Colocasia esculenta</name>
    <name type="common">Wild taro</name>
    <name type="synonym">Arum esculentum</name>
    <dbReference type="NCBI Taxonomy" id="4460"/>
    <lineage>
        <taxon>Eukaryota</taxon>
        <taxon>Viridiplantae</taxon>
        <taxon>Streptophyta</taxon>
        <taxon>Embryophyta</taxon>
        <taxon>Tracheophyta</taxon>
        <taxon>Spermatophyta</taxon>
        <taxon>Magnoliopsida</taxon>
        <taxon>Liliopsida</taxon>
        <taxon>Araceae</taxon>
        <taxon>Aroideae</taxon>
        <taxon>Colocasieae</taxon>
        <taxon>Colocasia</taxon>
    </lineage>
</organism>
<reference evidence="1" key="1">
    <citation type="submission" date="2017-07" db="EMBL/GenBank/DDBJ databases">
        <title>Taro Niue Genome Assembly and Annotation.</title>
        <authorList>
            <person name="Atibalentja N."/>
            <person name="Keating K."/>
            <person name="Fields C.J."/>
        </authorList>
    </citation>
    <scope>NUCLEOTIDE SEQUENCE</scope>
    <source>
        <strain evidence="1">Niue_2</strain>
        <tissue evidence="1">Leaf</tissue>
    </source>
</reference>
<dbReference type="PANTHER" id="PTHR24301:SF2">
    <property type="entry name" value="THROMBOXANE-A SYNTHASE"/>
    <property type="match status" value="1"/>
</dbReference>
<sequence length="169" mass="18693">GQQKIDLGNRDLSRRVDSIMARRAREGGARKGNRDFLSTILSSREAGGATASRELFTADYVNALTYEHLPAGSATTSFMLSSVLYLVAGHPEVERKLLAEVDAFGALPEVVGTWIWLALGVLAKDPRHFPKPHLFKLECFDPGGEEEKCKHHYARIPFGIIQGRTQDET</sequence>
<dbReference type="InterPro" id="IPR001128">
    <property type="entry name" value="Cyt_P450"/>
</dbReference>
<accession>A0A843XEH0</accession>
<dbReference type="AlphaFoldDB" id="A0A843XEH0"/>
<dbReference type="SUPFAM" id="SSF48264">
    <property type="entry name" value="Cytochrome P450"/>
    <property type="match status" value="1"/>
</dbReference>
<dbReference type="OrthoDB" id="1470350at2759"/>
<dbReference type="GO" id="GO:0020037">
    <property type="term" value="F:heme binding"/>
    <property type="evidence" value="ECO:0007669"/>
    <property type="project" value="InterPro"/>
</dbReference>
<protein>
    <recommendedName>
        <fullName evidence="3">Cytochrome P450</fullName>
    </recommendedName>
</protein>
<evidence type="ECO:0000313" key="2">
    <source>
        <dbReference type="Proteomes" id="UP000652761"/>
    </source>
</evidence>
<dbReference type="GO" id="GO:0004497">
    <property type="term" value="F:monooxygenase activity"/>
    <property type="evidence" value="ECO:0007669"/>
    <property type="project" value="InterPro"/>
</dbReference>
<dbReference type="Proteomes" id="UP000652761">
    <property type="component" value="Unassembled WGS sequence"/>
</dbReference>
<dbReference type="Pfam" id="PF00067">
    <property type="entry name" value="p450"/>
    <property type="match status" value="1"/>
</dbReference>
<comment type="caution">
    <text evidence="1">The sequence shown here is derived from an EMBL/GenBank/DDBJ whole genome shotgun (WGS) entry which is preliminary data.</text>
</comment>
<evidence type="ECO:0000313" key="1">
    <source>
        <dbReference type="EMBL" id="MQM17878.1"/>
    </source>
</evidence>